<evidence type="ECO:0000256" key="7">
    <source>
        <dbReference type="SAM" id="MobiDB-lite"/>
    </source>
</evidence>
<protein>
    <submittedName>
        <fullName evidence="9">Permease</fullName>
    </submittedName>
</protein>
<evidence type="ECO:0000313" key="10">
    <source>
        <dbReference type="Proteomes" id="UP000604898"/>
    </source>
</evidence>
<accession>A0ABS1T1S7</accession>
<comment type="subcellular location">
    <subcellularLocation>
        <location evidence="1">Cell membrane</location>
        <topology evidence="1">Multi-pass membrane protein</topology>
    </subcellularLocation>
</comment>
<feature type="transmembrane region" description="Helical" evidence="8">
    <location>
        <begin position="352"/>
        <end position="371"/>
    </location>
</feature>
<organism evidence="9 10">
    <name type="scientific">Shewanella schlegeliana</name>
    <dbReference type="NCBI Taxonomy" id="190308"/>
    <lineage>
        <taxon>Bacteria</taxon>
        <taxon>Pseudomonadati</taxon>
        <taxon>Pseudomonadota</taxon>
        <taxon>Gammaproteobacteria</taxon>
        <taxon>Alteromonadales</taxon>
        <taxon>Shewanellaceae</taxon>
        <taxon>Shewanella</taxon>
    </lineage>
</organism>
<feature type="region of interest" description="Disordered" evidence="7">
    <location>
        <begin position="155"/>
        <end position="232"/>
    </location>
</feature>
<comment type="caution">
    <text evidence="9">The sequence shown here is derived from an EMBL/GenBank/DDBJ whole genome shotgun (WGS) entry which is preliminary data.</text>
</comment>
<evidence type="ECO:0000256" key="2">
    <source>
        <dbReference type="ARBA" id="ARBA00006386"/>
    </source>
</evidence>
<dbReference type="PANTHER" id="PTHR42775:SF1">
    <property type="entry name" value="PERMEASE RV2963-RELATED"/>
    <property type="match status" value="1"/>
</dbReference>
<evidence type="ECO:0000313" key="9">
    <source>
        <dbReference type="EMBL" id="MBL4914752.1"/>
    </source>
</evidence>
<keyword evidence="10" id="KW-1185">Reference proteome</keyword>
<evidence type="ECO:0000256" key="4">
    <source>
        <dbReference type="ARBA" id="ARBA00022692"/>
    </source>
</evidence>
<keyword evidence="4 8" id="KW-0812">Transmembrane</keyword>
<gene>
    <name evidence="9" type="ORF">JMA39_16735</name>
</gene>
<sequence length="448" mass="48557">MIQNLFELIWHVLSTLSGMVWQIYWPLAFGLMLSSVLRNILPLDVVVKHLGKTNGRSLMLTTLLGMVSSSCSYAAASMSKTLLIKHATLANSMAFLVASTNLILEMFIVLVSLLGWQFLWGEISGGLLLVVIVGFIFRFYPKAQSRALRDKLQAEERGASTEMKCGAAMPGMTKATTNPMPSSSPTASSNSQKNDAEMKCGADMPGMTKAPSDPEPSSITDSSPSSNNSVKEMKCGAGKCGADMSGGDSAQSKATEPSYMDKVRRSAGYFYMDLGMIGKDIIIGVVISSVLIALVPADWWRELLISSQVNLPAWLHSLLDVLVGIFVAIIAYVCSVGNLLLAAALWHGGISFGGVIGFILADVLTIPMLGVYAKYYGVKPARWIGALLFLSILATGIIIDLIYMNVDWSASKETIRTLHQSGLGWNFTTMMNVIFIPLSIWYYRLGKS</sequence>
<dbReference type="EMBL" id="JAESVD010000010">
    <property type="protein sequence ID" value="MBL4914752.1"/>
    <property type="molecule type" value="Genomic_DNA"/>
</dbReference>
<feature type="transmembrane region" description="Helical" evidence="8">
    <location>
        <begin position="88"/>
        <end position="113"/>
    </location>
</feature>
<feature type="transmembrane region" description="Helical" evidence="8">
    <location>
        <begin position="321"/>
        <end position="345"/>
    </location>
</feature>
<dbReference type="RefSeq" id="WP_202723001.1">
    <property type="nucleotide sequence ID" value="NZ_BPEX01000004.1"/>
</dbReference>
<feature type="transmembrane region" description="Helical" evidence="8">
    <location>
        <begin position="119"/>
        <end position="140"/>
    </location>
</feature>
<feature type="transmembrane region" description="Helical" evidence="8">
    <location>
        <begin position="383"/>
        <end position="403"/>
    </location>
</feature>
<feature type="transmembrane region" description="Helical" evidence="8">
    <location>
        <begin position="12"/>
        <end position="37"/>
    </location>
</feature>
<dbReference type="Proteomes" id="UP000604898">
    <property type="component" value="Unassembled WGS sequence"/>
</dbReference>
<comment type="similarity">
    <text evidence="2">Belongs to the UPF0718 family.</text>
</comment>
<name>A0ABS1T1S7_9GAMM</name>
<keyword evidence="6 8" id="KW-0472">Membrane</keyword>
<evidence type="ECO:0000256" key="1">
    <source>
        <dbReference type="ARBA" id="ARBA00004651"/>
    </source>
</evidence>
<evidence type="ECO:0000256" key="6">
    <source>
        <dbReference type="ARBA" id="ARBA00023136"/>
    </source>
</evidence>
<dbReference type="InterPro" id="IPR005524">
    <property type="entry name" value="DUF318"/>
</dbReference>
<feature type="transmembrane region" description="Helical" evidence="8">
    <location>
        <begin position="423"/>
        <end position="443"/>
    </location>
</feature>
<evidence type="ECO:0000256" key="5">
    <source>
        <dbReference type="ARBA" id="ARBA00022989"/>
    </source>
</evidence>
<feature type="transmembrane region" description="Helical" evidence="8">
    <location>
        <begin position="281"/>
        <end position="301"/>
    </location>
</feature>
<proteinExistence type="inferred from homology"/>
<feature type="compositionally biased region" description="Low complexity" evidence="7">
    <location>
        <begin position="215"/>
        <end position="229"/>
    </location>
</feature>
<keyword evidence="5 8" id="KW-1133">Transmembrane helix</keyword>
<dbReference type="Pfam" id="PF03773">
    <property type="entry name" value="ArsP_1"/>
    <property type="match status" value="1"/>
</dbReference>
<evidence type="ECO:0000256" key="3">
    <source>
        <dbReference type="ARBA" id="ARBA00022475"/>
    </source>
</evidence>
<feature type="compositionally biased region" description="Low complexity" evidence="7">
    <location>
        <begin position="175"/>
        <end position="191"/>
    </location>
</feature>
<dbReference type="InterPro" id="IPR053166">
    <property type="entry name" value="UPF0718_permease"/>
</dbReference>
<dbReference type="PANTHER" id="PTHR42775">
    <property type="entry name" value="PERMEASE RV2963-RELATED"/>
    <property type="match status" value="1"/>
</dbReference>
<keyword evidence="3" id="KW-1003">Cell membrane</keyword>
<reference evidence="9 10" key="1">
    <citation type="submission" date="2021-01" db="EMBL/GenBank/DDBJ databases">
        <title>Genome sequence of Shewanella schlegeliana JCM 11561.</title>
        <authorList>
            <person name="Zhang H."/>
            <person name="Li C."/>
        </authorList>
    </citation>
    <scope>NUCLEOTIDE SEQUENCE [LARGE SCALE GENOMIC DNA]</scope>
    <source>
        <strain evidence="9 10">JCM 11561</strain>
    </source>
</reference>
<evidence type="ECO:0000256" key="8">
    <source>
        <dbReference type="SAM" id="Phobius"/>
    </source>
</evidence>
<feature type="transmembrane region" description="Helical" evidence="8">
    <location>
        <begin position="57"/>
        <end position="76"/>
    </location>
</feature>